<reference evidence="2" key="1">
    <citation type="submission" date="2022-05" db="EMBL/GenBank/DDBJ databases">
        <authorList>
            <person name="Blom J."/>
        </authorList>
    </citation>
    <scope>NUCLEOTIDE SEQUENCE</scope>
    <source>
        <strain evidence="2">Type strain: CPO20170097</strain>
    </source>
</reference>
<dbReference type="InterPro" id="IPR009883">
    <property type="entry name" value="YgfX"/>
</dbReference>
<keyword evidence="3" id="KW-1185">Reference proteome</keyword>
<keyword evidence="1" id="KW-0472">Membrane</keyword>
<evidence type="ECO:0000256" key="1">
    <source>
        <dbReference type="SAM" id="Phobius"/>
    </source>
</evidence>
<dbReference type="Pfam" id="PF07254">
    <property type="entry name" value="Cpta_toxin"/>
    <property type="match status" value="1"/>
</dbReference>
<protein>
    <submittedName>
        <fullName evidence="2">Membrane-bound toxin component of toxin-antitoxin system</fullName>
    </submittedName>
</protein>
<name>A0ABM9F8V1_9ENTR</name>
<evidence type="ECO:0000313" key="3">
    <source>
        <dbReference type="Proteomes" id="UP001152651"/>
    </source>
</evidence>
<dbReference type="PIRSF" id="PIRSF020653">
    <property type="entry name" value="UCP020653"/>
    <property type="match status" value="1"/>
</dbReference>
<gene>
    <name evidence="2" type="ORF">FBBNIHIM_10380</name>
</gene>
<dbReference type="RefSeq" id="WP_149463301.1">
    <property type="nucleotide sequence ID" value="NZ_CALSBS010000007.1"/>
</dbReference>
<evidence type="ECO:0000313" key="2">
    <source>
        <dbReference type="EMBL" id="CAH6637217.1"/>
    </source>
</evidence>
<feature type="transmembrane region" description="Helical" evidence="1">
    <location>
        <begin position="37"/>
        <end position="54"/>
    </location>
</feature>
<proteinExistence type="predicted"/>
<keyword evidence="1" id="KW-1133">Transmembrane helix</keyword>
<accession>A0ABM9F8V1</accession>
<sequence length="138" mass="16608">MVLWQSDLRVSWRSQWLSLLLHGLVAAFILLMPWPLSYTPLWLLLLSLVVFDCVRSQRRINSHQGEIKLLMDSRLRWRDQEWEILGQPWVLNSGMMLRLRRLASRRRQHLWIAADSMDAEEWRDLRRIVMQQPAPSKH</sequence>
<keyword evidence="1" id="KW-0812">Transmembrane</keyword>
<dbReference type="Proteomes" id="UP001152651">
    <property type="component" value="Unassembled WGS sequence"/>
</dbReference>
<comment type="caution">
    <text evidence="2">The sequence shown here is derived from an EMBL/GenBank/DDBJ whole genome shotgun (WGS) entry which is preliminary data.</text>
</comment>
<dbReference type="EMBL" id="CALSBS010000007">
    <property type="protein sequence ID" value="CAH6637217.1"/>
    <property type="molecule type" value="Genomic_DNA"/>
</dbReference>
<organism evidence="2 3">
    <name type="scientific">Pseudocitrobacter vendiensis</name>
    <dbReference type="NCBI Taxonomy" id="2488306"/>
    <lineage>
        <taxon>Bacteria</taxon>
        <taxon>Pseudomonadati</taxon>
        <taxon>Pseudomonadota</taxon>
        <taxon>Gammaproteobacteria</taxon>
        <taxon>Enterobacterales</taxon>
        <taxon>Enterobacteriaceae</taxon>
        <taxon>Pseudocitrobacter</taxon>
    </lineage>
</organism>